<accession>A0AAE4NRP4</accession>
<feature type="domain" description="HTH cro/C1-type" evidence="2">
    <location>
        <begin position="13"/>
        <end position="67"/>
    </location>
</feature>
<dbReference type="PANTHER" id="PTHR46558">
    <property type="entry name" value="TRACRIPTIONAL REGULATORY PROTEIN-RELATED-RELATED"/>
    <property type="match status" value="1"/>
</dbReference>
<dbReference type="GO" id="GO:0003677">
    <property type="term" value="F:DNA binding"/>
    <property type="evidence" value="ECO:0007669"/>
    <property type="project" value="UniProtKB-KW"/>
</dbReference>
<organism evidence="3 4">
    <name type="scientific">Lactococcus lactis</name>
    <dbReference type="NCBI Taxonomy" id="1358"/>
    <lineage>
        <taxon>Bacteria</taxon>
        <taxon>Bacillati</taxon>
        <taxon>Bacillota</taxon>
        <taxon>Bacilli</taxon>
        <taxon>Lactobacillales</taxon>
        <taxon>Streptococcaceae</taxon>
        <taxon>Lactococcus</taxon>
    </lineage>
</organism>
<dbReference type="Pfam" id="PF01381">
    <property type="entry name" value="HTH_3"/>
    <property type="match status" value="1"/>
</dbReference>
<name>A0AAE4NRP4_9LACT</name>
<protein>
    <submittedName>
        <fullName evidence="3">Helix-turn-helix domain-containing protein</fullName>
    </submittedName>
</protein>
<dbReference type="SUPFAM" id="SSF47413">
    <property type="entry name" value="lambda repressor-like DNA-binding domains"/>
    <property type="match status" value="1"/>
</dbReference>
<proteinExistence type="predicted"/>
<dbReference type="InterPro" id="IPR001387">
    <property type="entry name" value="Cro/C1-type_HTH"/>
</dbReference>
<dbReference type="AlphaFoldDB" id="A0AAE4NRP4"/>
<reference evidence="3" key="1">
    <citation type="submission" date="2023-10" db="EMBL/GenBank/DDBJ databases">
        <title>Production of high quality cheese from raw caw milk (raw cheese).</title>
        <authorList>
            <person name="Samouris G."/>
        </authorList>
    </citation>
    <scope>NUCLEOTIDE SEQUENCE</scope>
    <source>
        <strain evidence="3">M17-3</strain>
    </source>
</reference>
<evidence type="ECO:0000256" key="1">
    <source>
        <dbReference type="ARBA" id="ARBA00023125"/>
    </source>
</evidence>
<sequence length="186" mass="21684">MTDIDFIGFARNLKKLRKRNDLSQQELADKVGISKQSIFNYENGKKKPSQETMEKIANALHASKGYLLSGTTDLLVQQEFAQGTPEFEYTQARTNLAFNIGRRALITEYLENEKVNISDIENFLDSYEIPLKLIKNLNLEEKIDYLKFTMNNEIEKLIRDIEKNVLEDRVFEATYGWDFWSPKSKN</sequence>
<dbReference type="Gene3D" id="1.10.260.40">
    <property type="entry name" value="lambda repressor-like DNA-binding domains"/>
    <property type="match status" value="1"/>
</dbReference>
<evidence type="ECO:0000259" key="2">
    <source>
        <dbReference type="PROSITE" id="PS50943"/>
    </source>
</evidence>
<comment type="caution">
    <text evidence="3">The sequence shown here is derived from an EMBL/GenBank/DDBJ whole genome shotgun (WGS) entry which is preliminary data.</text>
</comment>
<dbReference type="Proteomes" id="UP001186047">
    <property type="component" value="Unassembled WGS sequence"/>
</dbReference>
<dbReference type="InterPro" id="IPR010982">
    <property type="entry name" value="Lambda_DNA-bd_dom_sf"/>
</dbReference>
<evidence type="ECO:0000313" key="3">
    <source>
        <dbReference type="EMBL" id="MDV2632386.1"/>
    </source>
</evidence>
<dbReference type="CDD" id="cd00093">
    <property type="entry name" value="HTH_XRE"/>
    <property type="match status" value="1"/>
</dbReference>
<dbReference type="SMART" id="SM00530">
    <property type="entry name" value="HTH_XRE"/>
    <property type="match status" value="1"/>
</dbReference>
<keyword evidence="1" id="KW-0238">DNA-binding</keyword>
<gene>
    <name evidence="3" type="ORF">RZO31_05795</name>
</gene>
<dbReference type="PROSITE" id="PS50943">
    <property type="entry name" value="HTH_CROC1"/>
    <property type="match status" value="1"/>
</dbReference>
<dbReference type="EMBL" id="JAWHVL010000014">
    <property type="protein sequence ID" value="MDV2632386.1"/>
    <property type="molecule type" value="Genomic_DNA"/>
</dbReference>
<dbReference type="RefSeq" id="WP_317059089.1">
    <property type="nucleotide sequence ID" value="NZ_JAWHVL010000014.1"/>
</dbReference>
<evidence type="ECO:0000313" key="4">
    <source>
        <dbReference type="Proteomes" id="UP001186047"/>
    </source>
</evidence>
<dbReference type="PANTHER" id="PTHR46558:SF11">
    <property type="entry name" value="HTH-TYPE TRANSCRIPTIONAL REGULATOR XRE"/>
    <property type="match status" value="1"/>
</dbReference>